<accession>A0ABR7A5F6</accession>
<dbReference type="Pfam" id="PF04138">
    <property type="entry name" value="GtrA_DPMS_TM"/>
    <property type="match status" value="1"/>
</dbReference>
<sequence length="130" mass="14701">MISSQFARFAFTGVIGFLVDAGFLMLLKGPLGYFGGRACSFFLAVSVTWIFNRYLTFHNFKSEKSLFREYLHYFSLAMTGGLVNYFVYTIFIINFLSCRTYPVLAVAAGSIAGMLCNYAALKYVLFVHKK</sequence>
<feature type="domain" description="GtrA/DPMS transmembrane" evidence="7">
    <location>
        <begin position="8"/>
        <end position="126"/>
    </location>
</feature>
<dbReference type="InterPro" id="IPR007267">
    <property type="entry name" value="GtrA_DPMS_TM"/>
</dbReference>
<comment type="similarity">
    <text evidence="2">Belongs to the GtrA family.</text>
</comment>
<dbReference type="Proteomes" id="UP000654304">
    <property type="component" value="Unassembled WGS sequence"/>
</dbReference>
<evidence type="ECO:0000256" key="1">
    <source>
        <dbReference type="ARBA" id="ARBA00004141"/>
    </source>
</evidence>
<dbReference type="InterPro" id="IPR051401">
    <property type="entry name" value="GtrA_CellWall_Glycosyl"/>
</dbReference>
<proteinExistence type="inferred from homology"/>
<evidence type="ECO:0000256" key="6">
    <source>
        <dbReference type="SAM" id="Phobius"/>
    </source>
</evidence>
<keyword evidence="5 6" id="KW-0472">Membrane</keyword>
<gene>
    <name evidence="8" type="ORF">H8K43_10680</name>
</gene>
<dbReference type="PANTHER" id="PTHR38459:SF1">
    <property type="entry name" value="PROPHAGE BACTOPRENOL-LINKED GLUCOSE TRANSLOCASE HOMOLOG"/>
    <property type="match status" value="1"/>
</dbReference>
<dbReference type="RefSeq" id="WP_186903826.1">
    <property type="nucleotide sequence ID" value="NZ_JACOGD010000005.1"/>
</dbReference>
<evidence type="ECO:0000313" key="9">
    <source>
        <dbReference type="Proteomes" id="UP000654304"/>
    </source>
</evidence>
<feature type="transmembrane region" description="Helical" evidence="6">
    <location>
        <begin position="33"/>
        <end position="52"/>
    </location>
</feature>
<keyword evidence="3 6" id="KW-0812">Transmembrane</keyword>
<feature type="transmembrane region" description="Helical" evidence="6">
    <location>
        <begin position="7"/>
        <end position="27"/>
    </location>
</feature>
<evidence type="ECO:0000256" key="2">
    <source>
        <dbReference type="ARBA" id="ARBA00009399"/>
    </source>
</evidence>
<protein>
    <submittedName>
        <fullName evidence="8">GtrA family protein</fullName>
    </submittedName>
</protein>
<evidence type="ECO:0000256" key="3">
    <source>
        <dbReference type="ARBA" id="ARBA00022692"/>
    </source>
</evidence>
<feature type="transmembrane region" description="Helical" evidence="6">
    <location>
        <begin position="73"/>
        <end position="97"/>
    </location>
</feature>
<reference evidence="8 9" key="1">
    <citation type="submission" date="2020-08" db="EMBL/GenBank/DDBJ databases">
        <title>Novel species isolated from subtropical streams in China.</title>
        <authorList>
            <person name="Lu H."/>
        </authorList>
    </citation>
    <scope>NUCLEOTIDE SEQUENCE [LARGE SCALE GENOMIC DNA]</scope>
    <source>
        <strain evidence="8 9">CY22W</strain>
    </source>
</reference>
<keyword evidence="4 6" id="KW-1133">Transmembrane helix</keyword>
<dbReference type="PANTHER" id="PTHR38459">
    <property type="entry name" value="PROPHAGE BACTOPRENOL-LINKED GLUCOSE TRANSLOCASE HOMOLOG"/>
    <property type="match status" value="1"/>
</dbReference>
<keyword evidence="9" id="KW-1185">Reference proteome</keyword>
<comment type="subcellular location">
    <subcellularLocation>
        <location evidence="1">Membrane</location>
        <topology evidence="1">Multi-pass membrane protein</topology>
    </subcellularLocation>
</comment>
<dbReference type="EMBL" id="JACOGD010000005">
    <property type="protein sequence ID" value="MBC3932140.1"/>
    <property type="molecule type" value="Genomic_DNA"/>
</dbReference>
<organism evidence="8 9">
    <name type="scientific">Undibacterium curvum</name>
    <dbReference type="NCBI Taxonomy" id="2762294"/>
    <lineage>
        <taxon>Bacteria</taxon>
        <taxon>Pseudomonadati</taxon>
        <taxon>Pseudomonadota</taxon>
        <taxon>Betaproteobacteria</taxon>
        <taxon>Burkholderiales</taxon>
        <taxon>Oxalobacteraceae</taxon>
        <taxon>Undibacterium</taxon>
    </lineage>
</organism>
<evidence type="ECO:0000259" key="7">
    <source>
        <dbReference type="Pfam" id="PF04138"/>
    </source>
</evidence>
<evidence type="ECO:0000256" key="5">
    <source>
        <dbReference type="ARBA" id="ARBA00023136"/>
    </source>
</evidence>
<evidence type="ECO:0000256" key="4">
    <source>
        <dbReference type="ARBA" id="ARBA00022989"/>
    </source>
</evidence>
<feature type="transmembrane region" description="Helical" evidence="6">
    <location>
        <begin position="103"/>
        <end position="125"/>
    </location>
</feature>
<evidence type="ECO:0000313" key="8">
    <source>
        <dbReference type="EMBL" id="MBC3932140.1"/>
    </source>
</evidence>
<name>A0ABR7A5F6_9BURK</name>
<comment type="caution">
    <text evidence="8">The sequence shown here is derived from an EMBL/GenBank/DDBJ whole genome shotgun (WGS) entry which is preliminary data.</text>
</comment>